<organism evidence="8 9">
    <name type="scientific">Actinoallomurus bryophytorum</name>
    <dbReference type="NCBI Taxonomy" id="1490222"/>
    <lineage>
        <taxon>Bacteria</taxon>
        <taxon>Bacillati</taxon>
        <taxon>Actinomycetota</taxon>
        <taxon>Actinomycetes</taxon>
        <taxon>Streptosporangiales</taxon>
        <taxon>Thermomonosporaceae</taxon>
        <taxon>Actinoallomurus</taxon>
    </lineage>
</organism>
<dbReference type="InterPro" id="IPR036890">
    <property type="entry name" value="HATPase_C_sf"/>
</dbReference>
<dbReference type="Proteomes" id="UP000316096">
    <property type="component" value="Unassembled WGS sequence"/>
</dbReference>
<accession>A0A543C142</accession>
<dbReference type="Gene3D" id="3.30.565.10">
    <property type="entry name" value="Histidine kinase-like ATPase, C-terminal domain"/>
    <property type="match status" value="1"/>
</dbReference>
<evidence type="ECO:0000313" key="8">
    <source>
        <dbReference type="EMBL" id="TQL90809.1"/>
    </source>
</evidence>
<dbReference type="SUPFAM" id="SSF55781">
    <property type="entry name" value="GAF domain-like"/>
    <property type="match status" value="1"/>
</dbReference>
<evidence type="ECO:0000256" key="6">
    <source>
        <dbReference type="SAM" id="MobiDB-lite"/>
    </source>
</evidence>
<evidence type="ECO:0000313" key="9">
    <source>
        <dbReference type="Proteomes" id="UP000316096"/>
    </source>
</evidence>
<keyword evidence="4" id="KW-0418">Kinase</keyword>
<gene>
    <name evidence="8" type="ORF">FB559_8122</name>
</gene>
<feature type="domain" description="GAF" evidence="7">
    <location>
        <begin position="101"/>
        <end position="246"/>
    </location>
</feature>
<dbReference type="EMBL" id="VFOZ01000002">
    <property type="protein sequence ID" value="TQL90809.1"/>
    <property type="molecule type" value="Genomic_DNA"/>
</dbReference>
<feature type="region of interest" description="Disordered" evidence="6">
    <location>
        <begin position="439"/>
        <end position="463"/>
    </location>
</feature>
<dbReference type="Gene3D" id="3.30.450.40">
    <property type="match status" value="1"/>
</dbReference>
<dbReference type="Pfam" id="PF01590">
    <property type="entry name" value="GAF"/>
    <property type="match status" value="1"/>
</dbReference>
<dbReference type="GO" id="GO:0004673">
    <property type="term" value="F:protein histidine kinase activity"/>
    <property type="evidence" value="ECO:0007669"/>
    <property type="project" value="UniProtKB-EC"/>
</dbReference>
<comment type="caution">
    <text evidence="8">The sequence shown here is derived from an EMBL/GenBank/DDBJ whole genome shotgun (WGS) entry which is preliminary data.</text>
</comment>
<reference evidence="8 9" key="1">
    <citation type="submission" date="2019-06" db="EMBL/GenBank/DDBJ databases">
        <title>Sequencing the genomes of 1000 actinobacteria strains.</title>
        <authorList>
            <person name="Klenk H.-P."/>
        </authorList>
    </citation>
    <scope>NUCLEOTIDE SEQUENCE [LARGE SCALE GENOMIC DNA]</scope>
    <source>
        <strain evidence="8 9">DSM 102200</strain>
    </source>
</reference>
<evidence type="ECO:0000259" key="7">
    <source>
        <dbReference type="SMART" id="SM00065"/>
    </source>
</evidence>
<dbReference type="PANTHER" id="PTHR24421">
    <property type="entry name" value="NITRATE/NITRITE SENSOR PROTEIN NARX-RELATED"/>
    <property type="match status" value="1"/>
</dbReference>
<name>A0A543C142_9ACTN</name>
<dbReference type="SMART" id="SM00065">
    <property type="entry name" value="GAF"/>
    <property type="match status" value="1"/>
</dbReference>
<dbReference type="PANTHER" id="PTHR24421:SF10">
    <property type="entry name" value="NITRATE_NITRITE SENSOR PROTEIN NARQ"/>
    <property type="match status" value="1"/>
</dbReference>
<dbReference type="CDD" id="cd16917">
    <property type="entry name" value="HATPase_UhpB-NarQ-NarX-like"/>
    <property type="match status" value="1"/>
</dbReference>
<dbReference type="InterPro" id="IPR003018">
    <property type="entry name" value="GAF"/>
</dbReference>
<evidence type="ECO:0000256" key="3">
    <source>
        <dbReference type="ARBA" id="ARBA00022679"/>
    </source>
</evidence>
<sequence>MFPAGGTHLPRDGSSVAGRAGSRRLFCLVRWAVNFLREVIRAIRRAVPWSGGLLACLPTVRVMVTRRVAAGSTALPPPDPLVVEELAAFRNLAALAAKTLPLQDSLAGIAREMTQVLGAGHAVVARYEADGFITIVSGWNHEHAVPRGSRWRLEGRTVSEAVYRTRAPGRIDCLGGTGELSTKLRKHGVVSSAGYPLIVGRKLWGVAIAASNTAEWFLDDTTERMRGFADVAVAVIASQETHMELTAARARIVAATDQARYLLERDLEGTQQRLVSILLEIQGLTATPLDGPSDFQGRLVNSARDVQAVMDDLLEIARRVYPATLVGRRIEPALATLVRRSPVPVELSVSAGRRLPEAHVLTVIFLVSAALTHAAEHTHATAVRVDLVSDDTSIRLSISDDGVGGADVAGRSELLDLADRVEALGGTLRILGPPGRGTSLIAEIPTGPTNGGAAWSRTHKDPR</sequence>
<keyword evidence="5" id="KW-0902">Two-component regulatory system</keyword>
<comment type="catalytic activity">
    <reaction evidence="1">
        <text>ATP + protein L-histidine = ADP + protein N-phospho-L-histidine.</text>
        <dbReference type="EC" id="2.7.13.3"/>
    </reaction>
</comment>
<protein>
    <recommendedName>
        <fullName evidence="2">histidine kinase</fullName>
        <ecNumber evidence="2">2.7.13.3</ecNumber>
    </recommendedName>
</protein>
<dbReference type="GO" id="GO:0000160">
    <property type="term" value="P:phosphorelay signal transduction system"/>
    <property type="evidence" value="ECO:0007669"/>
    <property type="project" value="UniProtKB-KW"/>
</dbReference>
<dbReference type="EC" id="2.7.13.3" evidence="2"/>
<dbReference type="InterPro" id="IPR050482">
    <property type="entry name" value="Sensor_HK_TwoCompSys"/>
</dbReference>
<keyword evidence="3" id="KW-0808">Transferase</keyword>
<dbReference type="InterPro" id="IPR029016">
    <property type="entry name" value="GAF-like_dom_sf"/>
</dbReference>
<dbReference type="SUPFAM" id="SSF55874">
    <property type="entry name" value="ATPase domain of HSP90 chaperone/DNA topoisomerase II/histidine kinase"/>
    <property type="match status" value="1"/>
</dbReference>
<proteinExistence type="predicted"/>
<evidence type="ECO:0000256" key="5">
    <source>
        <dbReference type="ARBA" id="ARBA00023012"/>
    </source>
</evidence>
<keyword evidence="9" id="KW-1185">Reference proteome</keyword>
<evidence type="ECO:0000256" key="1">
    <source>
        <dbReference type="ARBA" id="ARBA00000085"/>
    </source>
</evidence>
<evidence type="ECO:0000256" key="2">
    <source>
        <dbReference type="ARBA" id="ARBA00012438"/>
    </source>
</evidence>
<evidence type="ECO:0000256" key="4">
    <source>
        <dbReference type="ARBA" id="ARBA00022777"/>
    </source>
</evidence>
<dbReference type="AlphaFoldDB" id="A0A543C142"/>